<evidence type="ECO:0000313" key="3">
    <source>
        <dbReference type="Proteomes" id="UP000283087"/>
    </source>
</evidence>
<keyword evidence="3" id="KW-1185">Reference proteome</keyword>
<dbReference type="RefSeq" id="WP_126156770.1">
    <property type="nucleotide sequence ID" value="NZ_RQXW01000001.1"/>
</dbReference>
<protein>
    <submittedName>
        <fullName evidence="2">Isochorismatase</fullName>
    </submittedName>
</protein>
<dbReference type="Proteomes" id="UP000283087">
    <property type="component" value="Unassembled WGS sequence"/>
</dbReference>
<evidence type="ECO:0000259" key="1">
    <source>
        <dbReference type="Pfam" id="PF12680"/>
    </source>
</evidence>
<dbReference type="InterPro" id="IPR037401">
    <property type="entry name" value="SnoaL-like"/>
</dbReference>
<comment type="caution">
    <text evidence="2">The sequence shown here is derived from an EMBL/GenBank/DDBJ whole genome shotgun (WGS) entry which is preliminary data.</text>
</comment>
<dbReference type="SUPFAM" id="SSF54427">
    <property type="entry name" value="NTF2-like"/>
    <property type="match status" value="1"/>
</dbReference>
<dbReference type="EMBL" id="RQXW01000001">
    <property type="protein sequence ID" value="RTE67559.1"/>
    <property type="molecule type" value="Genomic_DNA"/>
</dbReference>
<dbReference type="Gene3D" id="3.10.450.50">
    <property type="match status" value="1"/>
</dbReference>
<sequence>MSTANELALCKEGISAWQQAFNNQDAAGCAAQYTQDSVMEARPFGLFNGRSEIQAFWQGIIDQGFAEVEYLDVKWVEAEGGYLLSSRWTMNKAFGVVHRELWVIDRDGKARLADDLFEVQGER</sequence>
<feature type="domain" description="SnoaL-like" evidence="1">
    <location>
        <begin position="16"/>
        <end position="91"/>
    </location>
</feature>
<dbReference type="InterPro" id="IPR032710">
    <property type="entry name" value="NTF2-like_dom_sf"/>
</dbReference>
<dbReference type="Pfam" id="PF12680">
    <property type="entry name" value="SnoaL_2"/>
    <property type="match status" value="1"/>
</dbReference>
<dbReference type="OrthoDB" id="1157330at2"/>
<accession>A0A430KVP4</accession>
<organism evidence="2 3">
    <name type="scientific">Amphritea opalescens</name>
    <dbReference type="NCBI Taxonomy" id="2490544"/>
    <lineage>
        <taxon>Bacteria</taxon>
        <taxon>Pseudomonadati</taxon>
        <taxon>Pseudomonadota</taxon>
        <taxon>Gammaproteobacteria</taxon>
        <taxon>Oceanospirillales</taxon>
        <taxon>Oceanospirillaceae</taxon>
        <taxon>Amphritea</taxon>
    </lineage>
</organism>
<name>A0A430KVP4_9GAMM</name>
<evidence type="ECO:0000313" key="2">
    <source>
        <dbReference type="EMBL" id="RTE67559.1"/>
    </source>
</evidence>
<dbReference type="AlphaFoldDB" id="A0A430KVP4"/>
<gene>
    <name evidence="2" type="ORF">EH243_01020</name>
</gene>
<proteinExistence type="predicted"/>
<reference evidence="2 3" key="1">
    <citation type="submission" date="2018-11" db="EMBL/GenBank/DDBJ databases">
        <title>The draft genome sequence of Amphritea opalescens ANRC-JH13T.</title>
        <authorList>
            <person name="Fang Z."/>
            <person name="Zhang Y."/>
            <person name="Han X."/>
        </authorList>
    </citation>
    <scope>NUCLEOTIDE SEQUENCE [LARGE SCALE GENOMIC DNA]</scope>
    <source>
        <strain evidence="2 3">ANRC-JH13</strain>
    </source>
</reference>